<organism evidence="11 12">
    <name type="scientific">Candidatus Ichthyocystis hellenicum</name>
    <dbReference type="NCBI Taxonomy" id="1561003"/>
    <lineage>
        <taxon>Bacteria</taxon>
        <taxon>Pseudomonadati</taxon>
        <taxon>Pseudomonadota</taxon>
        <taxon>Betaproteobacteria</taxon>
        <taxon>Burkholderiales</taxon>
        <taxon>Candidatus Ichthyocystis</taxon>
    </lineage>
</organism>
<dbReference type="RefSeq" id="WP_092343159.1">
    <property type="nucleotide sequence ID" value="NZ_LN906597.1"/>
</dbReference>
<dbReference type="InterPro" id="IPR024961">
    <property type="entry name" value="T2SS_GspC_N"/>
</dbReference>
<keyword evidence="5 9" id="KW-0812">Transmembrane</keyword>
<evidence type="ECO:0000256" key="7">
    <source>
        <dbReference type="ARBA" id="ARBA00022989"/>
    </source>
</evidence>
<evidence type="ECO:0000256" key="9">
    <source>
        <dbReference type="SAM" id="Phobius"/>
    </source>
</evidence>
<evidence type="ECO:0000256" key="3">
    <source>
        <dbReference type="ARBA" id="ARBA00022475"/>
    </source>
</evidence>
<dbReference type="AlphaFoldDB" id="A0A0S4M095"/>
<evidence type="ECO:0000313" key="11">
    <source>
        <dbReference type="EMBL" id="CUT17223.1"/>
    </source>
</evidence>
<evidence type="ECO:0000313" key="12">
    <source>
        <dbReference type="Proteomes" id="UP000198651"/>
    </source>
</evidence>
<keyword evidence="8 9" id="KW-0472">Membrane</keyword>
<evidence type="ECO:0000259" key="10">
    <source>
        <dbReference type="Pfam" id="PF11356"/>
    </source>
</evidence>
<evidence type="ECO:0000256" key="8">
    <source>
        <dbReference type="ARBA" id="ARBA00023136"/>
    </source>
</evidence>
<name>A0A0S4M095_9BURK</name>
<keyword evidence="4" id="KW-0997">Cell inner membrane</keyword>
<reference evidence="12" key="1">
    <citation type="submission" date="2015-11" db="EMBL/GenBank/DDBJ databases">
        <authorList>
            <person name="Seth-Smith H.M.B."/>
        </authorList>
    </citation>
    <scope>NUCLEOTIDE SEQUENCE [LARGE SCALE GENOMIC DNA]</scope>
    <source>
        <strain evidence="12">2013Ark11</strain>
    </source>
</reference>
<dbReference type="GO" id="GO:0015031">
    <property type="term" value="P:protein transport"/>
    <property type="evidence" value="ECO:0007669"/>
    <property type="project" value="UniProtKB-KW"/>
</dbReference>
<keyword evidence="12" id="KW-1185">Reference proteome</keyword>
<comment type="subcellular location">
    <subcellularLocation>
        <location evidence="1">Cell inner membrane</location>
    </subcellularLocation>
</comment>
<proteinExistence type="predicted"/>
<dbReference type="Proteomes" id="UP000198651">
    <property type="component" value="Chromosome I"/>
</dbReference>
<keyword evidence="3" id="KW-1003">Cell membrane</keyword>
<dbReference type="STRING" id="1561003.Ark11_0369"/>
<keyword evidence="6" id="KW-0653">Protein transport</keyword>
<dbReference type="Gene3D" id="2.30.30.830">
    <property type="match status" value="1"/>
</dbReference>
<sequence>MVFLGELINKFPDSRVAFVFSKFVSVMVDMSFVLAAVVFVVFLAQGVLFSSASGDFSFYRTDSAYTGVSLFGNLPVVDELTPASPRFKLLGTLMSSDGHSVAIVGSGQSVDDLSTFVVKVGGTLPDGSVLKSVDVDHVIVSNHGKVLRLDSVRYDQDLVRTSHMG</sequence>
<evidence type="ECO:0000256" key="1">
    <source>
        <dbReference type="ARBA" id="ARBA00004533"/>
    </source>
</evidence>
<gene>
    <name evidence="11" type="ORF">Ark11_0369</name>
</gene>
<keyword evidence="2" id="KW-0813">Transport</keyword>
<feature type="domain" description="Type II secretion system protein GspC N-terminal" evidence="10">
    <location>
        <begin position="86"/>
        <end position="149"/>
    </location>
</feature>
<evidence type="ECO:0000256" key="5">
    <source>
        <dbReference type="ARBA" id="ARBA00022692"/>
    </source>
</evidence>
<dbReference type="OrthoDB" id="9882448at2"/>
<feature type="transmembrane region" description="Helical" evidence="9">
    <location>
        <begin position="30"/>
        <end position="50"/>
    </location>
</feature>
<evidence type="ECO:0000256" key="4">
    <source>
        <dbReference type="ARBA" id="ARBA00022519"/>
    </source>
</evidence>
<accession>A0A0S4M095</accession>
<dbReference type="EMBL" id="LN906597">
    <property type="protein sequence ID" value="CUT17223.1"/>
    <property type="molecule type" value="Genomic_DNA"/>
</dbReference>
<keyword evidence="7 9" id="KW-1133">Transmembrane helix</keyword>
<protein>
    <submittedName>
        <fullName evidence="11">Putative Type 4 fimbrial protein PilP</fullName>
    </submittedName>
</protein>
<dbReference type="Pfam" id="PF11356">
    <property type="entry name" value="T2SSC"/>
    <property type="match status" value="1"/>
</dbReference>
<evidence type="ECO:0000256" key="6">
    <source>
        <dbReference type="ARBA" id="ARBA00022927"/>
    </source>
</evidence>
<evidence type="ECO:0000256" key="2">
    <source>
        <dbReference type="ARBA" id="ARBA00022448"/>
    </source>
</evidence>
<dbReference type="GO" id="GO:0005886">
    <property type="term" value="C:plasma membrane"/>
    <property type="evidence" value="ECO:0007669"/>
    <property type="project" value="UniProtKB-SubCell"/>
</dbReference>